<name>A0A5C3DRF5_9BASI</name>
<accession>A0A5C3DRF5</accession>
<feature type="region of interest" description="Disordered" evidence="2">
    <location>
        <begin position="201"/>
        <end position="251"/>
    </location>
</feature>
<evidence type="ECO:0000256" key="1">
    <source>
        <dbReference type="ARBA" id="ARBA00022679"/>
    </source>
</evidence>
<gene>
    <name evidence="4" type="ORF">UTRI_00402</name>
</gene>
<evidence type="ECO:0000313" key="5">
    <source>
        <dbReference type="Proteomes" id="UP000324022"/>
    </source>
</evidence>
<feature type="compositionally biased region" description="Basic and acidic residues" evidence="2">
    <location>
        <begin position="201"/>
        <end position="217"/>
    </location>
</feature>
<sequence>MTSSKKDDQLITDANKAFYALTAAEYDKMGRGMLVEMAKTNAANILDRVPGVNPSSTELLDFAAGTGLLALLVAPRCKSVTALDQSEAMIQQLRSKLDAQTDAANRIDNIVPIVTDILAEEEGGNAGLQGRKFDVVTCTNAYHHISDPKKITQVLAGYLKPGGYLAVVDLIKTENSVEFHSAPRTYEREDGSHKQIEDFDAKPAESASGEKKQEAHSHGYGHHHDNHGHSHGHSHGHGHGHSHGHGHASHQHENVIAHRGGFTDAEMDEFFTAADLKLVNMGKSAQFVKDGKTYDNFLAIAQKAS</sequence>
<dbReference type="AlphaFoldDB" id="A0A5C3DRF5"/>
<dbReference type="Gene3D" id="3.40.50.150">
    <property type="entry name" value="Vaccinia Virus protein VP39"/>
    <property type="match status" value="1"/>
</dbReference>
<dbReference type="GO" id="GO:0016740">
    <property type="term" value="F:transferase activity"/>
    <property type="evidence" value="ECO:0007669"/>
    <property type="project" value="UniProtKB-KW"/>
</dbReference>
<organism evidence="4 5">
    <name type="scientific">Ustilago trichophora</name>
    <dbReference type="NCBI Taxonomy" id="86804"/>
    <lineage>
        <taxon>Eukaryota</taxon>
        <taxon>Fungi</taxon>
        <taxon>Dikarya</taxon>
        <taxon>Basidiomycota</taxon>
        <taxon>Ustilaginomycotina</taxon>
        <taxon>Ustilaginomycetes</taxon>
        <taxon>Ustilaginales</taxon>
        <taxon>Ustilaginaceae</taxon>
        <taxon>Ustilago</taxon>
    </lineage>
</organism>
<dbReference type="SUPFAM" id="SSF53335">
    <property type="entry name" value="S-adenosyl-L-methionine-dependent methyltransferases"/>
    <property type="match status" value="1"/>
</dbReference>
<keyword evidence="1" id="KW-0808">Transferase</keyword>
<dbReference type="InterPro" id="IPR013217">
    <property type="entry name" value="Methyltransf_12"/>
</dbReference>
<keyword evidence="5" id="KW-1185">Reference proteome</keyword>
<evidence type="ECO:0000256" key="2">
    <source>
        <dbReference type="SAM" id="MobiDB-lite"/>
    </source>
</evidence>
<reference evidence="4 5" key="1">
    <citation type="submission" date="2018-03" db="EMBL/GenBank/DDBJ databases">
        <authorList>
            <person name="Guldener U."/>
        </authorList>
    </citation>
    <scope>NUCLEOTIDE SEQUENCE [LARGE SCALE GENOMIC DNA]</scope>
    <source>
        <strain evidence="4 5">NBRC100155</strain>
    </source>
</reference>
<dbReference type="CDD" id="cd02440">
    <property type="entry name" value="AdoMet_MTases"/>
    <property type="match status" value="1"/>
</dbReference>
<evidence type="ECO:0000313" key="4">
    <source>
        <dbReference type="EMBL" id="SPO20925.1"/>
    </source>
</evidence>
<dbReference type="PANTHER" id="PTHR43861">
    <property type="entry name" value="TRANS-ACONITATE 2-METHYLTRANSFERASE-RELATED"/>
    <property type="match status" value="1"/>
</dbReference>
<dbReference type="PANTHER" id="PTHR43861:SF3">
    <property type="entry name" value="PUTATIVE (AFU_ORTHOLOGUE AFUA_2G14390)-RELATED"/>
    <property type="match status" value="1"/>
</dbReference>
<dbReference type="EMBL" id="OOIN01000002">
    <property type="protein sequence ID" value="SPO20925.1"/>
    <property type="molecule type" value="Genomic_DNA"/>
</dbReference>
<feature type="compositionally biased region" description="Basic residues" evidence="2">
    <location>
        <begin position="219"/>
        <end position="249"/>
    </location>
</feature>
<proteinExistence type="predicted"/>
<protein>
    <recommendedName>
        <fullName evidence="3">Methyltransferase type 12 domain-containing protein</fullName>
    </recommendedName>
</protein>
<dbReference type="OrthoDB" id="3647at2759"/>
<feature type="domain" description="Methyltransferase type 12" evidence="3">
    <location>
        <begin position="60"/>
        <end position="165"/>
    </location>
</feature>
<dbReference type="Proteomes" id="UP000324022">
    <property type="component" value="Unassembled WGS sequence"/>
</dbReference>
<dbReference type="Pfam" id="PF08242">
    <property type="entry name" value="Methyltransf_12"/>
    <property type="match status" value="1"/>
</dbReference>
<dbReference type="InterPro" id="IPR029063">
    <property type="entry name" value="SAM-dependent_MTases_sf"/>
</dbReference>
<evidence type="ECO:0000259" key="3">
    <source>
        <dbReference type="Pfam" id="PF08242"/>
    </source>
</evidence>